<keyword evidence="4" id="KW-1185">Reference proteome</keyword>
<accession>A0A2I0XAA3</accession>
<dbReference type="SUPFAM" id="SSF51110">
    <property type="entry name" value="alpha-D-mannose-specific plant lectins"/>
    <property type="match status" value="1"/>
</dbReference>
<evidence type="ECO:0000313" key="4">
    <source>
        <dbReference type="Proteomes" id="UP000233837"/>
    </source>
</evidence>
<evidence type="ECO:0000256" key="1">
    <source>
        <dbReference type="SAM" id="SignalP"/>
    </source>
</evidence>
<dbReference type="AlphaFoldDB" id="A0A2I0XAA3"/>
<dbReference type="SMART" id="SM00108">
    <property type="entry name" value="B_lectin"/>
    <property type="match status" value="1"/>
</dbReference>
<feature type="domain" description="Bulb-type lectin" evidence="2">
    <location>
        <begin position="33"/>
        <end position="142"/>
    </location>
</feature>
<keyword evidence="3" id="KW-0430">Lectin</keyword>
<feature type="chain" id="PRO_5014157138" evidence="1">
    <location>
        <begin position="33"/>
        <end position="146"/>
    </location>
</feature>
<feature type="signal peptide" evidence="1">
    <location>
        <begin position="1"/>
        <end position="32"/>
    </location>
</feature>
<gene>
    <name evidence="3" type="primary">LECASAL</name>
    <name evidence="3" type="ORF">MA16_Dca022314</name>
</gene>
<organism evidence="3 4">
    <name type="scientific">Dendrobium catenatum</name>
    <dbReference type="NCBI Taxonomy" id="906689"/>
    <lineage>
        <taxon>Eukaryota</taxon>
        <taxon>Viridiplantae</taxon>
        <taxon>Streptophyta</taxon>
        <taxon>Embryophyta</taxon>
        <taxon>Tracheophyta</taxon>
        <taxon>Spermatophyta</taxon>
        <taxon>Magnoliopsida</taxon>
        <taxon>Liliopsida</taxon>
        <taxon>Asparagales</taxon>
        <taxon>Orchidaceae</taxon>
        <taxon>Epidendroideae</taxon>
        <taxon>Malaxideae</taxon>
        <taxon>Dendrobiinae</taxon>
        <taxon>Dendrobium</taxon>
    </lineage>
</organism>
<proteinExistence type="predicted"/>
<dbReference type="GO" id="GO:0051707">
    <property type="term" value="P:response to other organism"/>
    <property type="evidence" value="ECO:0007669"/>
    <property type="project" value="UniProtKB-ARBA"/>
</dbReference>
<name>A0A2I0XAA3_9ASPA</name>
<dbReference type="Gene3D" id="2.90.10.10">
    <property type="entry name" value="Bulb-type lectin domain"/>
    <property type="match status" value="1"/>
</dbReference>
<dbReference type="Proteomes" id="UP000233837">
    <property type="component" value="Unassembled WGS sequence"/>
</dbReference>
<reference evidence="3 4" key="2">
    <citation type="journal article" date="2017" name="Nature">
        <title>The Apostasia genome and the evolution of orchids.</title>
        <authorList>
            <person name="Zhang G.Q."/>
            <person name="Liu K.W."/>
            <person name="Li Z."/>
            <person name="Lohaus R."/>
            <person name="Hsiao Y.Y."/>
            <person name="Niu S.C."/>
            <person name="Wang J.Y."/>
            <person name="Lin Y.C."/>
            <person name="Xu Q."/>
            <person name="Chen L.J."/>
            <person name="Yoshida K."/>
            <person name="Fujiwara S."/>
            <person name="Wang Z.W."/>
            <person name="Zhang Y.Q."/>
            <person name="Mitsuda N."/>
            <person name="Wang M."/>
            <person name="Liu G.H."/>
            <person name="Pecoraro L."/>
            <person name="Huang H.X."/>
            <person name="Xiao X.J."/>
            <person name="Lin M."/>
            <person name="Wu X.Y."/>
            <person name="Wu W.L."/>
            <person name="Chen Y.Y."/>
            <person name="Chang S.B."/>
            <person name="Sakamoto S."/>
            <person name="Ohme-Takagi M."/>
            <person name="Yagi M."/>
            <person name="Zeng S.J."/>
            <person name="Shen C.Y."/>
            <person name="Yeh C.M."/>
            <person name="Luo Y.B."/>
            <person name="Tsai W.C."/>
            <person name="Van de Peer Y."/>
            <person name="Liu Z.J."/>
        </authorList>
    </citation>
    <scope>NUCLEOTIDE SEQUENCE [LARGE SCALE GENOMIC DNA]</scope>
    <source>
        <tissue evidence="3">The whole plant</tissue>
    </source>
</reference>
<dbReference type="InterPro" id="IPR001480">
    <property type="entry name" value="Bulb-type_lectin_dom"/>
</dbReference>
<dbReference type="CDD" id="cd00028">
    <property type="entry name" value="B_lectin"/>
    <property type="match status" value="1"/>
</dbReference>
<dbReference type="EMBL" id="KZ502027">
    <property type="protein sequence ID" value="PKU84824.1"/>
    <property type="molecule type" value="Genomic_DNA"/>
</dbReference>
<sequence length="146" mass="16555">MAFSFISATTVLPLFFMTALLMVSHFATPVAARNSLKSGQWLKSGESLEKAGYSFTMMQNCTIAVSDSTKKIIWWATAKHIDIGCSLKLQHDGNLVMYNIRGALWSSRTYRKTWKIYKLILRADHNVVINDDETNTIWETDTSSRP</sequence>
<evidence type="ECO:0000259" key="2">
    <source>
        <dbReference type="PROSITE" id="PS50927"/>
    </source>
</evidence>
<dbReference type="PROSITE" id="PS50927">
    <property type="entry name" value="BULB_LECTIN"/>
    <property type="match status" value="1"/>
</dbReference>
<dbReference type="OrthoDB" id="728289at2759"/>
<reference evidence="3 4" key="1">
    <citation type="journal article" date="2016" name="Sci. Rep.">
        <title>The Dendrobium catenatum Lindl. genome sequence provides insights into polysaccharide synthase, floral development and adaptive evolution.</title>
        <authorList>
            <person name="Zhang G.Q."/>
            <person name="Xu Q."/>
            <person name="Bian C."/>
            <person name="Tsai W.C."/>
            <person name="Yeh C.M."/>
            <person name="Liu K.W."/>
            <person name="Yoshida K."/>
            <person name="Zhang L.S."/>
            <person name="Chang S.B."/>
            <person name="Chen F."/>
            <person name="Shi Y."/>
            <person name="Su Y.Y."/>
            <person name="Zhang Y.Q."/>
            <person name="Chen L.J."/>
            <person name="Yin Y."/>
            <person name="Lin M."/>
            <person name="Huang H."/>
            <person name="Deng H."/>
            <person name="Wang Z.W."/>
            <person name="Zhu S.L."/>
            <person name="Zhao X."/>
            <person name="Deng C."/>
            <person name="Niu S.C."/>
            <person name="Huang J."/>
            <person name="Wang M."/>
            <person name="Liu G.H."/>
            <person name="Yang H.J."/>
            <person name="Xiao X.J."/>
            <person name="Hsiao Y.Y."/>
            <person name="Wu W.L."/>
            <person name="Chen Y.Y."/>
            <person name="Mitsuda N."/>
            <person name="Ohme-Takagi M."/>
            <person name="Luo Y.B."/>
            <person name="Van de Peer Y."/>
            <person name="Liu Z.J."/>
        </authorList>
    </citation>
    <scope>NUCLEOTIDE SEQUENCE [LARGE SCALE GENOMIC DNA]</scope>
    <source>
        <tissue evidence="3">The whole plant</tissue>
    </source>
</reference>
<protein>
    <submittedName>
        <fullName evidence="3">Mannose-specific lectin</fullName>
    </submittedName>
</protein>
<keyword evidence="1" id="KW-0732">Signal</keyword>
<dbReference type="InterPro" id="IPR036426">
    <property type="entry name" value="Bulb-type_lectin_dom_sf"/>
</dbReference>
<dbReference type="GO" id="GO:0030246">
    <property type="term" value="F:carbohydrate binding"/>
    <property type="evidence" value="ECO:0007669"/>
    <property type="project" value="UniProtKB-KW"/>
</dbReference>
<evidence type="ECO:0000313" key="3">
    <source>
        <dbReference type="EMBL" id="PKU84824.1"/>
    </source>
</evidence>